<feature type="region of interest" description="Disordered" evidence="2">
    <location>
        <begin position="45"/>
        <end position="131"/>
    </location>
</feature>
<dbReference type="InterPro" id="IPR036020">
    <property type="entry name" value="WW_dom_sf"/>
</dbReference>
<feature type="compositionally biased region" description="Basic and acidic residues" evidence="2">
    <location>
        <begin position="495"/>
        <end position="539"/>
    </location>
</feature>
<keyword evidence="5" id="KW-1185">Reference proteome</keyword>
<keyword evidence="1" id="KW-0677">Repeat</keyword>
<dbReference type="SUPFAM" id="SSF81698">
    <property type="entry name" value="FF domain"/>
    <property type="match status" value="1"/>
</dbReference>
<dbReference type="InterPro" id="IPR045148">
    <property type="entry name" value="TCRG1-like"/>
</dbReference>
<feature type="compositionally biased region" description="Polar residues" evidence="2">
    <location>
        <begin position="45"/>
        <end position="54"/>
    </location>
</feature>
<feature type="compositionally biased region" description="Basic and acidic residues" evidence="2">
    <location>
        <begin position="175"/>
        <end position="205"/>
    </location>
</feature>
<feature type="domain" description="WW" evidence="3">
    <location>
        <begin position="16"/>
        <end position="49"/>
    </location>
</feature>
<proteinExistence type="predicted"/>
<evidence type="ECO:0000259" key="3">
    <source>
        <dbReference type="PROSITE" id="PS50020"/>
    </source>
</evidence>
<evidence type="ECO:0000256" key="2">
    <source>
        <dbReference type="SAM" id="MobiDB-lite"/>
    </source>
</evidence>
<dbReference type="RefSeq" id="XP_018186612.1">
    <property type="nucleotide sequence ID" value="XM_018335277.1"/>
</dbReference>
<dbReference type="PANTHER" id="PTHR15377:SF3">
    <property type="entry name" value="WW DOMAIN-CONTAINING PROTEIN"/>
    <property type="match status" value="1"/>
</dbReference>
<reference evidence="4 5" key="1">
    <citation type="journal article" date="2016" name="Fungal Biol.">
        <title>The genome of Xylona heveae provides a window into fungal endophytism.</title>
        <authorList>
            <person name="Gazis R."/>
            <person name="Kuo A."/>
            <person name="Riley R."/>
            <person name="LaButti K."/>
            <person name="Lipzen A."/>
            <person name="Lin J."/>
            <person name="Amirebrahimi M."/>
            <person name="Hesse C.N."/>
            <person name="Spatafora J.W."/>
            <person name="Henrissat B."/>
            <person name="Hainaut M."/>
            <person name="Grigoriev I.V."/>
            <person name="Hibbett D.S."/>
        </authorList>
    </citation>
    <scope>NUCLEOTIDE SEQUENCE [LARGE SCALE GENOMIC DNA]</scope>
    <source>
        <strain evidence="4 5">TC161</strain>
    </source>
</reference>
<dbReference type="InterPro" id="IPR002713">
    <property type="entry name" value="FF_domain"/>
</dbReference>
<dbReference type="PROSITE" id="PS01159">
    <property type="entry name" value="WW_DOMAIN_1"/>
    <property type="match status" value="1"/>
</dbReference>
<dbReference type="Proteomes" id="UP000076632">
    <property type="component" value="Unassembled WGS sequence"/>
</dbReference>
<evidence type="ECO:0000256" key="1">
    <source>
        <dbReference type="ARBA" id="ARBA00022737"/>
    </source>
</evidence>
<dbReference type="Gene3D" id="2.20.70.10">
    <property type="match status" value="2"/>
</dbReference>
<feature type="region of interest" description="Disordered" evidence="2">
    <location>
        <begin position="175"/>
        <end position="253"/>
    </location>
</feature>
<dbReference type="GeneID" id="28900414"/>
<organism evidence="4 5">
    <name type="scientific">Xylona heveae (strain CBS 132557 / TC161)</name>
    <dbReference type="NCBI Taxonomy" id="1328760"/>
    <lineage>
        <taxon>Eukaryota</taxon>
        <taxon>Fungi</taxon>
        <taxon>Dikarya</taxon>
        <taxon>Ascomycota</taxon>
        <taxon>Pezizomycotina</taxon>
        <taxon>Xylonomycetes</taxon>
        <taxon>Xylonales</taxon>
        <taxon>Xylonaceae</taxon>
        <taxon>Xylona</taxon>
    </lineage>
</organism>
<dbReference type="InParanoid" id="A0A165FJQ5"/>
<name>A0A165FJQ5_XYLHT</name>
<dbReference type="OMA" id="MLKSTYT"/>
<dbReference type="GO" id="GO:0005634">
    <property type="term" value="C:nucleus"/>
    <property type="evidence" value="ECO:0007669"/>
    <property type="project" value="TreeGrafter"/>
</dbReference>
<accession>A0A165FJQ5</accession>
<protein>
    <recommendedName>
        <fullName evidence="3">WW domain-containing protein</fullName>
    </recommendedName>
</protein>
<evidence type="ECO:0000313" key="5">
    <source>
        <dbReference type="Proteomes" id="UP000076632"/>
    </source>
</evidence>
<feature type="region of interest" description="Disordered" evidence="2">
    <location>
        <begin position="1"/>
        <end position="29"/>
    </location>
</feature>
<feature type="domain" description="WW" evidence="3">
    <location>
        <begin position="130"/>
        <end position="163"/>
    </location>
</feature>
<dbReference type="InterPro" id="IPR036517">
    <property type="entry name" value="FF_domain_sf"/>
</dbReference>
<dbReference type="PROSITE" id="PS50020">
    <property type="entry name" value="WW_DOMAIN_2"/>
    <property type="match status" value="2"/>
</dbReference>
<dbReference type="FunFam" id="2.20.70.10:FF:000049">
    <property type="entry name" value="Transcription elongation regulator 1-like"/>
    <property type="match status" value="1"/>
</dbReference>
<dbReference type="GO" id="GO:0003712">
    <property type="term" value="F:transcription coregulator activity"/>
    <property type="evidence" value="ECO:0007669"/>
    <property type="project" value="TreeGrafter"/>
</dbReference>
<dbReference type="InterPro" id="IPR001202">
    <property type="entry name" value="WW_dom"/>
</dbReference>
<dbReference type="Pfam" id="PF01846">
    <property type="entry name" value="FF"/>
    <property type="match status" value="1"/>
</dbReference>
<dbReference type="Pfam" id="PF00397">
    <property type="entry name" value="WW"/>
    <property type="match status" value="1"/>
</dbReference>
<dbReference type="GO" id="GO:0070063">
    <property type="term" value="F:RNA polymerase binding"/>
    <property type="evidence" value="ECO:0007669"/>
    <property type="project" value="InterPro"/>
</dbReference>
<sequence>MLKSTHRPQNVGQSPPPLPPGWTEHKAPTGHSYYYNAELKKSTYTRPTVQTESTPAEPAFGSPWQSYPPGIPVQAGSPFGPFQQQYGDGFHRAEPAIGFQSGFTRPRDGRGHHDRARHQPQDRPKSKHAIPDCSPWLLVRTKLKRRFVYNSETNESYWRIPEDVMKGVVEFDRIEREKKEARERGEDVSETLKDTKQTEVARTEEQDGSEAAEDVESDEYEEVEVTDEEDDLNENPTKRQKTEEEQVDQPVDFNEDDIAYQLAAMGQEYGLDPGEYGDGEGQEWEEGAEGLPLTEEDSAALFKDLLSDHNLNPFSTWDKIIDEGRIIDDDRYTVLPNMKARRAVWDEWAQDKIRDIRAKKEKEVKKDPRIPYFTLLEKYATPKLYWQEFKRKYKKESEMRDLKLSDKDREKWYREYISRLKLSSSTLKSDLSVLLKSLPLSELNRSSQLENLPSALLSDLRFVSVSPSVRDELISAYISTLPAAPEPTDLSEEDQTVKSKEAEERKRREKALQARAKKVEEDKRRQQKELDYGKDRLREEEEQIQQAMKFGKQGLLSHLETAPEHGTEIANGNTQA</sequence>
<feature type="region of interest" description="Disordered" evidence="2">
    <location>
        <begin position="483"/>
        <end position="576"/>
    </location>
</feature>
<gene>
    <name evidence="4" type="ORF">L228DRAFT_269459</name>
</gene>
<dbReference type="Gene3D" id="1.10.10.440">
    <property type="entry name" value="FF domain"/>
    <property type="match status" value="1"/>
</dbReference>
<dbReference type="STRING" id="1328760.A0A165FJQ5"/>
<dbReference type="SUPFAM" id="SSF51045">
    <property type="entry name" value="WW domain"/>
    <property type="match status" value="1"/>
</dbReference>
<feature type="compositionally biased region" description="Basic and acidic residues" evidence="2">
    <location>
        <begin position="105"/>
        <end position="124"/>
    </location>
</feature>
<dbReference type="OrthoDB" id="410044at2759"/>
<dbReference type="EMBL" id="KV407461">
    <property type="protein sequence ID" value="KZF21057.1"/>
    <property type="molecule type" value="Genomic_DNA"/>
</dbReference>
<dbReference type="AlphaFoldDB" id="A0A165FJQ5"/>
<dbReference type="PANTHER" id="PTHR15377">
    <property type="entry name" value="TRANSCRIPTION ELONGATION REGULATOR 1"/>
    <property type="match status" value="1"/>
</dbReference>
<evidence type="ECO:0000313" key="4">
    <source>
        <dbReference type="EMBL" id="KZF21057.1"/>
    </source>
</evidence>
<dbReference type="SMART" id="SM00456">
    <property type="entry name" value="WW"/>
    <property type="match status" value="2"/>
</dbReference>
<feature type="compositionally biased region" description="Acidic residues" evidence="2">
    <location>
        <begin position="206"/>
        <end position="233"/>
    </location>
</feature>
<dbReference type="CDD" id="cd00201">
    <property type="entry name" value="WW"/>
    <property type="match status" value="1"/>
</dbReference>